<keyword evidence="2" id="KW-0964">Secreted</keyword>
<dbReference type="Proteomes" id="UP000694521">
    <property type="component" value="Unplaced"/>
</dbReference>
<proteinExistence type="predicted"/>
<feature type="domain" description="VWFA" evidence="12">
    <location>
        <begin position="820"/>
        <end position="990"/>
    </location>
</feature>
<dbReference type="Pfam" id="PF00092">
    <property type="entry name" value="VWA"/>
    <property type="match status" value="9"/>
</dbReference>
<dbReference type="PROSITE" id="PS50234">
    <property type="entry name" value="VWFA"/>
    <property type="match status" value="9"/>
</dbReference>
<dbReference type="InterPro" id="IPR002223">
    <property type="entry name" value="Kunitz_BPTI"/>
</dbReference>
<dbReference type="PANTHER" id="PTHR24020:SF86">
    <property type="entry name" value="COLLAGEN, TYPE VI, ALPHA 4"/>
    <property type="match status" value="1"/>
</dbReference>
<dbReference type="GO" id="GO:0005581">
    <property type="term" value="C:collagen trimer"/>
    <property type="evidence" value="ECO:0007669"/>
    <property type="project" value="UniProtKB-KW"/>
</dbReference>
<feature type="compositionally biased region" description="Basic and acidic residues" evidence="10">
    <location>
        <begin position="1824"/>
        <end position="1833"/>
    </location>
</feature>
<evidence type="ECO:0000256" key="9">
    <source>
        <dbReference type="ARBA" id="ARBA00023180"/>
    </source>
</evidence>
<dbReference type="PROSITE" id="PS50279">
    <property type="entry name" value="BPTI_KUNITZ_2"/>
    <property type="match status" value="1"/>
</dbReference>
<keyword evidence="8" id="KW-1015">Disulfide bond</keyword>
<feature type="domain" description="VWFA" evidence="12">
    <location>
        <begin position="33"/>
        <end position="207"/>
    </location>
</feature>
<evidence type="ECO:0000256" key="8">
    <source>
        <dbReference type="ARBA" id="ARBA00023157"/>
    </source>
</evidence>
<dbReference type="InterPro" id="IPR008160">
    <property type="entry name" value="Collagen"/>
</dbReference>
<dbReference type="CDD" id="cd22630">
    <property type="entry name" value="Kunitz_collagen_alpha6_VI"/>
    <property type="match status" value="1"/>
</dbReference>
<sequence>MDNWKPLLVLLFVCTFCSMDAQQTACRKATLADVVFLVDTSISVAQENFQKVIKFLSSLVSSLDIGHDAIQVGLAQYSDETYQVFLLNQYLSKTDVLEQIGNLPYKGGETYTGRALDFVSTTYFNESAGSRAKVYVPQLMILITSGESSDEVELPAKKLRDRGISIYVVGVGVQNTSELQQIASKPFDKYLYSIDSFDDLPDLSTRLLKNFCFAIGSQIEAFAKQYADIIFLIDSAETMKHSASEGVKSLISQIVRQLDVGINKYRIGLAQFNGVGQVEFLLNTHEKKEEVLDHIQRTIAFTGDSSQDGIAVKFLQETFFTDSAGSRINEGTPQVVVVFTSSGSRKNIMEAAWMLEELGVKIVTVDVRYFDRIETRVSYPFNATYHVYEAESFESVQQSIVTDVETSLQNLYELDQMAPAVCSSATVADIVFLVDESSKVGSKNFQLIRAFLLKVVDALDIGPRNVRVGLVLYSDEPRLEFTLNTFKDKLEILNYLKNLPYRGGQTYTGAAIEFLRNKVFTLEAGSRKKQGVQQIAVVITDGQSLDGYAKPASKLRRKGVTVYAVGIQNTSESRKLDKIATYPPGNHVTTLKYFLQLSNIRWKIKKQLCNEIVKKTFVVSLQSQNLKKGCVDTEEADIYFLIDGSGSIHPSDFDDMKTFVNETIRMFQVGANNVRIGVVQYASESRTEFVIGQYNQMVTLVEAIRNINQIGGGTRTGNALIYMKSLFQMASRENVPQILVVITDGQSEDKVKQAASELRQQGITIYAIGVKEADQQQLEEIAETNDRVYFVNDFDSLKNIKDGIVQNICSTNVCKNVRADVVFLVDGSESVRPDEFQKVKDFMQSFVNNINVGLDNVRIGVLQFSSKMREEFQLDRYNTTADMQRAIQKMKQIKSGTLTGKALTLAAPYFDQPRGGRPELKQYLIVVTDGEAHDSVKKPARAIRKKGVTIFAIDMLHANNSQLLEITGSQDKVFFENDINFIQKQILFEICNLQNLCKRAEVADIIFVVHGSSGVTDLQFKNVHRLIEAVVNTSVVGVDKVQFGVVVYSSTPEAYFLLNSYASKSRIRKKIFNLKPLPGKPFTARALNFARQRFGVNYGGRPSSLAVTRILVLITDEPTVPSDKANLPMAIKALKEDEINLIAVGISKANRAELKEISEDQERLFFAQNYDELGSIHKNLTQIVCEKSKPVCSEQVADLMFLMDGSGSISNNDFSVMKTFMKEVLDSFVISRNNVHVGVVQYSEEPQKEFSLNEFYNDVIIKERIDRIEQLKSSTYTGKALRFVHSLFQPVHGGRKKRGVSQNLIVITDGQSHDNVEDAAVDLRSDGVHVFAVGVGLINSFDLLRIAGDAKRVFTVENFDALKTIKRTVVNELCEYKDIPTQDCNMDLSIGIDISRHTRPASSLLLKQKLQTFLPKLLHQMKSRPSVCCKTGFPVNIRFKFQVLAQAKKLIFESDFEDYNEGIIQKFLDAQATVDTYLNVDFLQAIQEKFFSATSAKVKVLLVFSDGLDDALEDLRKAADSFRFKGLDALLLVGLDNTQNLTELREIEFGRGFENNEPLSIEFADTARILQNSLDTVAERKCCDVFCKCLGEIGERGARGIPGSKGSAGYRGIPGHPGEEGGVGGRGPIGFNGTRGDRGCTGARGLKGYRGYQGSQGEHGDGGLDGIDGEQGDNGPPGLSGEKGSPGKRGRKGPRGESGERGEPGLRGDHGDPGINNNVPGPKGEKGNSAWQGDPGPHGLQGEQGHDGPNGAEGRRGLPGVKGGQGDLGEAGYPGDPGFKGPQGPKGLQGIRGPPGPQGMLGPPASPGPPGLPGSVGKLGARGAKGEPGDPGEKGPLGPTGQRGVRGMDGRDVHGPEGSKGAKGQPGFIGYPGPEGEDGDPGIPGAKGPKGVRGRRGNAGIPGSLGDPGDKGPSGPMGAKGPRGTILMEPCELVNFTRKNCPCSSDTGTCPAYPTEVVFAFDMSEDVTPSAFERMRNIVMLLLKTIKISESNCPTGARVSIVSFNANTRYLIRFSEFQKSNLLLQAVQRIPLERSTGKRNIGAAMRFVARNVFKRVRQGILTRKVAIFFANGPSQDDMVINTAVLELSALDITPVIIAFSEVPNVKRAFSSDNTGRFQLFVWERQLDESLDSIIYCTLCFDKCKPSKHCEVPISLPLQMDMDIAYIMDSSHSITSEDFQRAKDFVSDMVDRFDIASQTSESRGGIRVALVQQAPRGFLPDRSKTPVALEFNLGTYTNKDLMKNHIQESVRQLEGPSAIASALQWTVENVFFKDPRQRKHRVIFVIIGSKTSTWDREKLKDVSLRVKCQGFTVFTLALGNNVNDNELIELSSSPTDQHLLTLGRVSTSEMAYAQRFSRAFLNLLQQKINTYPPPELQEECENLDRGDTRKQVSTTERMPFSKTDETDYSGYLKDIETTESRLLEKVREISTEPVYTVPEMGYDSEEKEYFTEEDAEGEKPQEYRGAQEKKENLEATLETGADYNVYDACDLPQDSGECQNFDLKWYYNKDQKMCSRFWYGGCGGNRNRFETQEECEFLCIKSF</sequence>
<keyword evidence="7" id="KW-0176">Collagen</keyword>
<dbReference type="InterPro" id="IPR020901">
    <property type="entry name" value="Prtase_inh_Kunz-CS"/>
</dbReference>
<feature type="domain" description="BPTI/Kunitz inhibitor" evidence="13">
    <location>
        <begin position="2488"/>
        <end position="2538"/>
    </location>
</feature>
<protein>
    <recommendedName>
        <fullName evidence="16">Collagen alpha-6(VI) chain</fullName>
    </recommendedName>
</protein>
<gene>
    <name evidence="14" type="primary">COL6A6</name>
</gene>
<dbReference type="FunFam" id="3.40.50.410:FF:000016">
    <property type="entry name" value="Collagen type VI alpha 3 chain"/>
    <property type="match status" value="1"/>
</dbReference>
<organism evidence="14 15">
    <name type="scientific">Anser cygnoides</name>
    <name type="common">Swan goose</name>
    <dbReference type="NCBI Taxonomy" id="8845"/>
    <lineage>
        <taxon>Eukaryota</taxon>
        <taxon>Metazoa</taxon>
        <taxon>Chordata</taxon>
        <taxon>Craniata</taxon>
        <taxon>Vertebrata</taxon>
        <taxon>Euteleostomi</taxon>
        <taxon>Archelosauria</taxon>
        <taxon>Archosauria</taxon>
        <taxon>Dinosauria</taxon>
        <taxon>Saurischia</taxon>
        <taxon>Theropoda</taxon>
        <taxon>Coelurosauria</taxon>
        <taxon>Aves</taxon>
        <taxon>Neognathae</taxon>
        <taxon>Galloanserae</taxon>
        <taxon>Anseriformes</taxon>
        <taxon>Anatidae</taxon>
        <taxon>Anserinae</taxon>
        <taxon>Anser</taxon>
    </lineage>
</organism>
<dbReference type="Gene3D" id="4.10.410.10">
    <property type="entry name" value="Pancreatic trypsin inhibitor Kunitz domain"/>
    <property type="match status" value="1"/>
</dbReference>
<feature type="chain" id="PRO_5044668714" description="Collagen alpha-6(VI) chain" evidence="11">
    <location>
        <begin position="22"/>
        <end position="2542"/>
    </location>
</feature>
<keyword evidence="5" id="KW-0677">Repeat</keyword>
<dbReference type="CDD" id="cd01450">
    <property type="entry name" value="vWFA_subfamily_ECM"/>
    <property type="match status" value="4"/>
</dbReference>
<dbReference type="SMART" id="SM00327">
    <property type="entry name" value="VWA"/>
    <property type="match status" value="10"/>
</dbReference>
<dbReference type="FunFam" id="3.40.50.410:FF:000004">
    <property type="entry name" value="collagen alpha-6(VI) chain"/>
    <property type="match status" value="5"/>
</dbReference>
<dbReference type="SMART" id="SM00131">
    <property type="entry name" value="KU"/>
    <property type="match status" value="1"/>
</dbReference>
<dbReference type="InterPro" id="IPR036465">
    <property type="entry name" value="vWFA_dom_sf"/>
</dbReference>
<evidence type="ECO:0000256" key="6">
    <source>
        <dbReference type="ARBA" id="ARBA00022889"/>
    </source>
</evidence>
<dbReference type="SUPFAM" id="SSF53300">
    <property type="entry name" value="vWA-like"/>
    <property type="match status" value="10"/>
</dbReference>
<evidence type="ECO:0000256" key="2">
    <source>
        <dbReference type="ARBA" id="ARBA00022525"/>
    </source>
</evidence>
<evidence type="ECO:0000259" key="13">
    <source>
        <dbReference type="PROSITE" id="PS50279"/>
    </source>
</evidence>
<feature type="compositionally biased region" description="Gly residues" evidence="10">
    <location>
        <begin position="1760"/>
        <end position="1769"/>
    </location>
</feature>
<evidence type="ECO:0000256" key="3">
    <source>
        <dbReference type="ARBA" id="ARBA00022530"/>
    </source>
</evidence>
<dbReference type="SUPFAM" id="SSF57362">
    <property type="entry name" value="BPTI-like"/>
    <property type="match status" value="1"/>
</dbReference>
<feature type="domain" description="VWFA" evidence="12">
    <location>
        <begin position="228"/>
        <end position="404"/>
    </location>
</feature>
<feature type="domain" description="VWFA" evidence="12">
    <location>
        <begin position="2162"/>
        <end position="2363"/>
    </location>
</feature>
<dbReference type="Ensembl" id="ENSACDT00005015945.1">
    <property type="protein sequence ID" value="ENSACDP00005013222.1"/>
    <property type="gene ID" value="ENSACDG00005009728.1"/>
</dbReference>
<keyword evidence="9" id="KW-0325">Glycoprotein</keyword>
<evidence type="ECO:0000256" key="7">
    <source>
        <dbReference type="ARBA" id="ARBA00023119"/>
    </source>
</evidence>
<dbReference type="Pfam" id="PF01391">
    <property type="entry name" value="Collagen"/>
    <property type="match status" value="1"/>
</dbReference>
<evidence type="ECO:0000259" key="12">
    <source>
        <dbReference type="PROSITE" id="PS50234"/>
    </source>
</evidence>
<evidence type="ECO:0000313" key="14">
    <source>
        <dbReference type="Ensembl" id="ENSACDP00005013222.1"/>
    </source>
</evidence>
<keyword evidence="4 11" id="KW-0732">Signal</keyword>
<dbReference type="InterPro" id="IPR002035">
    <property type="entry name" value="VWF_A"/>
</dbReference>
<dbReference type="FunFam" id="3.40.50.410:FF:000021">
    <property type="entry name" value="Collagen, type VI, alpha 3"/>
    <property type="match status" value="1"/>
</dbReference>
<dbReference type="GO" id="GO:0007155">
    <property type="term" value="P:cell adhesion"/>
    <property type="evidence" value="ECO:0007669"/>
    <property type="project" value="UniProtKB-KW"/>
</dbReference>
<keyword evidence="6" id="KW-0130">Cell adhesion</keyword>
<dbReference type="OrthoDB" id="6132182at2759"/>
<evidence type="ECO:0008006" key="16">
    <source>
        <dbReference type="Google" id="ProtNLM"/>
    </source>
</evidence>
<keyword evidence="15" id="KW-1185">Reference proteome</keyword>
<feature type="domain" description="VWFA" evidence="12">
    <location>
        <begin position="1198"/>
        <end position="1373"/>
    </location>
</feature>
<dbReference type="InterPro" id="IPR036880">
    <property type="entry name" value="Kunitz_BPTI_sf"/>
</dbReference>
<evidence type="ECO:0000256" key="11">
    <source>
        <dbReference type="SAM" id="SignalP"/>
    </source>
</evidence>
<feature type="region of interest" description="Disordered" evidence="10">
    <location>
        <begin position="1651"/>
        <end position="1923"/>
    </location>
</feature>
<feature type="domain" description="VWFA" evidence="12">
    <location>
        <begin position="1956"/>
        <end position="2138"/>
    </location>
</feature>
<feature type="domain" description="VWFA" evidence="12">
    <location>
        <begin position="1004"/>
        <end position="1180"/>
    </location>
</feature>
<feature type="compositionally biased region" description="Basic and acidic residues" evidence="10">
    <location>
        <begin position="1846"/>
        <end position="1857"/>
    </location>
</feature>
<dbReference type="PRINTS" id="PR00453">
    <property type="entry name" value="VWFADOMAIN"/>
</dbReference>
<evidence type="ECO:0000256" key="5">
    <source>
        <dbReference type="ARBA" id="ARBA00022737"/>
    </source>
</evidence>
<feature type="region of interest" description="Disordered" evidence="10">
    <location>
        <begin position="1600"/>
        <end position="1625"/>
    </location>
</feature>
<dbReference type="PRINTS" id="PR00759">
    <property type="entry name" value="BASICPTASE"/>
</dbReference>
<feature type="domain" description="VWFA" evidence="12">
    <location>
        <begin position="429"/>
        <end position="608"/>
    </location>
</feature>
<keyword evidence="3" id="KW-0272">Extracellular matrix</keyword>
<dbReference type="Ensembl" id="ENSACDT00005015932.1">
    <property type="protein sequence ID" value="ENSACDP00005013211.1"/>
    <property type="gene ID" value="ENSACDG00005009728.1"/>
</dbReference>
<dbReference type="CDD" id="cd01472">
    <property type="entry name" value="vWA_collagen"/>
    <property type="match status" value="3"/>
</dbReference>
<comment type="subcellular location">
    <subcellularLocation>
        <location evidence="1">Secreted</location>
        <location evidence="1">Extracellular space</location>
        <location evidence="1">Extracellular matrix</location>
    </subcellularLocation>
</comment>
<evidence type="ECO:0000256" key="1">
    <source>
        <dbReference type="ARBA" id="ARBA00004498"/>
    </source>
</evidence>
<feature type="signal peptide" evidence="11">
    <location>
        <begin position="1"/>
        <end position="21"/>
    </location>
</feature>
<dbReference type="GO" id="GO:0004867">
    <property type="term" value="F:serine-type endopeptidase inhibitor activity"/>
    <property type="evidence" value="ECO:0007669"/>
    <property type="project" value="InterPro"/>
</dbReference>
<evidence type="ECO:0000256" key="10">
    <source>
        <dbReference type="SAM" id="MobiDB-lite"/>
    </source>
</evidence>
<dbReference type="PANTHER" id="PTHR24020">
    <property type="entry name" value="COLLAGEN ALPHA"/>
    <property type="match status" value="1"/>
</dbReference>
<feature type="domain" description="VWFA" evidence="12">
    <location>
        <begin position="637"/>
        <end position="808"/>
    </location>
</feature>
<accession>A0A8B9DXZ7</accession>
<reference evidence="14" key="1">
    <citation type="submission" date="2025-05" db="UniProtKB">
        <authorList>
            <consortium name="Ensembl"/>
        </authorList>
    </citation>
    <scope>IDENTIFICATION</scope>
</reference>
<dbReference type="Gene3D" id="3.40.50.410">
    <property type="entry name" value="von Willebrand factor, type A domain"/>
    <property type="match status" value="9"/>
</dbReference>
<dbReference type="Pfam" id="PF00014">
    <property type="entry name" value="Kunitz_BPTI"/>
    <property type="match status" value="1"/>
</dbReference>
<feature type="compositionally biased region" description="Basic and acidic residues" evidence="10">
    <location>
        <begin position="1694"/>
        <end position="1712"/>
    </location>
</feature>
<dbReference type="FunFam" id="4.10.410.10:FF:000020">
    <property type="entry name" value="Collagen, type VI, alpha 3"/>
    <property type="match status" value="1"/>
</dbReference>
<dbReference type="PROSITE" id="PS00280">
    <property type="entry name" value="BPTI_KUNITZ_1"/>
    <property type="match status" value="1"/>
</dbReference>
<name>A0A8B9DXZ7_ANSCY</name>
<evidence type="ECO:0000313" key="15">
    <source>
        <dbReference type="Proteomes" id="UP000694521"/>
    </source>
</evidence>
<dbReference type="InterPro" id="IPR050525">
    <property type="entry name" value="ECM_Assembly_Org"/>
</dbReference>
<feature type="region of interest" description="Disordered" evidence="10">
    <location>
        <begin position="2374"/>
        <end position="2395"/>
    </location>
</feature>
<evidence type="ECO:0000256" key="4">
    <source>
        <dbReference type="ARBA" id="ARBA00022729"/>
    </source>
</evidence>